<protein>
    <submittedName>
        <fullName evidence="1">Uncharacterized protein</fullName>
    </submittedName>
</protein>
<accession>A0ABY6JWF8</accession>
<keyword evidence="2" id="KW-1185">Reference proteome</keyword>
<gene>
    <name evidence="1" type="ORF">LAZ67_1001738</name>
</gene>
<evidence type="ECO:0000313" key="1">
    <source>
        <dbReference type="EMBL" id="UYV60637.1"/>
    </source>
</evidence>
<evidence type="ECO:0000313" key="2">
    <source>
        <dbReference type="Proteomes" id="UP001235939"/>
    </source>
</evidence>
<sequence length="76" mass="9394">MEDPVDRTREIPERLKAFMDFLKAEVKSNMYYYHAFPRYQRLLHLNSNVYSFLYEQPSQWTSTQYRENNCKYVDLN</sequence>
<reference evidence="1 2" key="1">
    <citation type="submission" date="2022-01" db="EMBL/GenBank/DDBJ databases">
        <title>A chromosomal length assembly of Cordylochernes scorpioides.</title>
        <authorList>
            <person name="Zeh D."/>
            <person name="Zeh J."/>
        </authorList>
    </citation>
    <scope>NUCLEOTIDE SEQUENCE [LARGE SCALE GENOMIC DNA]</scope>
    <source>
        <strain evidence="1">IN4F17</strain>
        <tissue evidence="1">Whole Body</tissue>
    </source>
</reference>
<dbReference type="EMBL" id="CP092863">
    <property type="protein sequence ID" value="UYV60637.1"/>
    <property type="molecule type" value="Genomic_DNA"/>
</dbReference>
<proteinExistence type="predicted"/>
<name>A0ABY6JWF8_9ARAC</name>
<dbReference type="Proteomes" id="UP001235939">
    <property type="component" value="Chromosome 01"/>
</dbReference>
<organism evidence="1 2">
    <name type="scientific">Cordylochernes scorpioides</name>
    <dbReference type="NCBI Taxonomy" id="51811"/>
    <lineage>
        <taxon>Eukaryota</taxon>
        <taxon>Metazoa</taxon>
        <taxon>Ecdysozoa</taxon>
        <taxon>Arthropoda</taxon>
        <taxon>Chelicerata</taxon>
        <taxon>Arachnida</taxon>
        <taxon>Pseudoscorpiones</taxon>
        <taxon>Cheliferoidea</taxon>
        <taxon>Chernetidae</taxon>
        <taxon>Cordylochernes</taxon>
    </lineage>
</organism>